<comment type="caution">
    <text evidence="1">The sequence shown here is derived from an EMBL/GenBank/DDBJ whole genome shotgun (WGS) entry which is preliminary data.</text>
</comment>
<reference evidence="1" key="1">
    <citation type="journal article" date="2020" name="mSystems">
        <title>Genome- and Community-Level Interaction Insights into Carbon Utilization and Element Cycling Functions of Hydrothermarchaeota in Hydrothermal Sediment.</title>
        <authorList>
            <person name="Zhou Z."/>
            <person name="Liu Y."/>
            <person name="Xu W."/>
            <person name="Pan J."/>
            <person name="Luo Z.H."/>
            <person name="Li M."/>
        </authorList>
    </citation>
    <scope>NUCLEOTIDE SEQUENCE [LARGE SCALE GENOMIC DNA]</scope>
    <source>
        <strain evidence="1">SpSt-243</strain>
    </source>
</reference>
<name>A0A7C1T936_9HYPH</name>
<dbReference type="EMBL" id="DSKI01000571">
    <property type="protein sequence ID" value="HEB44204.1"/>
    <property type="molecule type" value="Genomic_DNA"/>
</dbReference>
<evidence type="ECO:0000313" key="1">
    <source>
        <dbReference type="EMBL" id="HEB44204.1"/>
    </source>
</evidence>
<sequence>MQFLDHLPDWLVACFRIALLGEIYINIRAIAVGYDGERHVVIRYYLDREPTAFDLESIEIVAVNFDALGGKEQEIDRIDVECICSTSAKSDLEPLSGFMYSRRENS</sequence>
<dbReference type="AlphaFoldDB" id="A0A7C1T936"/>
<organism evidence="1">
    <name type="scientific">Agrobacterium albertimagni</name>
    <dbReference type="NCBI Taxonomy" id="147266"/>
    <lineage>
        <taxon>Bacteria</taxon>
        <taxon>Pseudomonadati</taxon>
        <taxon>Pseudomonadota</taxon>
        <taxon>Alphaproteobacteria</taxon>
        <taxon>Hyphomicrobiales</taxon>
        <taxon>Rhizobiaceae</taxon>
        <taxon>Rhizobium/Agrobacterium group</taxon>
        <taxon>Agrobacterium</taxon>
    </lineage>
</organism>
<accession>A0A7C1T936</accession>
<gene>
    <name evidence="1" type="ORF">ENP70_11035</name>
</gene>
<dbReference type="Pfam" id="PF26541">
    <property type="entry name" value="MafI2"/>
    <property type="match status" value="1"/>
</dbReference>
<proteinExistence type="predicted"/>
<dbReference type="InterPro" id="IPR058702">
    <property type="entry name" value="MafI2-like"/>
</dbReference>
<protein>
    <submittedName>
        <fullName evidence="1">Colicin</fullName>
    </submittedName>
</protein>